<organism evidence="1 2">
    <name type="scientific">Vibrio sinaloensis DSM 21326</name>
    <dbReference type="NCBI Taxonomy" id="945550"/>
    <lineage>
        <taxon>Bacteria</taxon>
        <taxon>Pseudomonadati</taxon>
        <taxon>Pseudomonadota</taxon>
        <taxon>Gammaproteobacteria</taxon>
        <taxon>Vibrionales</taxon>
        <taxon>Vibrionaceae</taxon>
        <taxon>Vibrio</taxon>
        <taxon>Vibrio oreintalis group</taxon>
    </lineage>
</organism>
<sequence>MHDDILKQGCETYQKLRLEWSTIVQIIIDSSKLTRLKLKKAYKKSDRATYRFLNA</sequence>
<dbReference type="EMBL" id="AEVT01000108">
    <property type="protein sequence ID" value="EGA68316.1"/>
    <property type="molecule type" value="Genomic_DNA"/>
</dbReference>
<dbReference type="AlphaFoldDB" id="E8MCE8"/>
<evidence type="ECO:0000313" key="1">
    <source>
        <dbReference type="EMBL" id="EGA68316.1"/>
    </source>
</evidence>
<comment type="caution">
    <text evidence="1">The sequence shown here is derived from an EMBL/GenBank/DDBJ whole genome shotgun (WGS) entry which is preliminary data.</text>
</comment>
<protein>
    <recommendedName>
        <fullName evidence="3">Transposase</fullName>
    </recommendedName>
</protein>
<name>E8MCE8_PHOS4</name>
<accession>E8MCE8</accession>
<gene>
    <name evidence="1" type="ORF">VISI1226_18621</name>
</gene>
<evidence type="ECO:0008006" key="3">
    <source>
        <dbReference type="Google" id="ProtNLM"/>
    </source>
</evidence>
<evidence type="ECO:0000313" key="2">
    <source>
        <dbReference type="Proteomes" id="UP000006228"/>
    </source>
</evidence>
<proteinExistence type="predicted"/>
<dbReference type="Proteomes" id="UP000006228">
    <property type="component" value="Unassembled WGS sequence"/>
</dbReference>
<reference evidence="1 2" key="1">
    <citation type="journal article" date="2012" name="Int. J. Syst. Evol. Microbiol.">
        <title>Vibrio caribbeanicus sp. nov., isolated from the marine sponge Scleritoderma cyanea.</title>
        <authorList>
            <person name="Hoffmann M."/>
            <person name="Monday S.R."/>
            <person name="Allard M.W."/>
            <person name="Strain E.A."/>
            <person name="Whittaker P."/>
            <person name="Naum M."/>
            <person name="McCarthy P.J."/>
            <person name="Lopez J.V."/>
            <person name="Fischer M."/>
            <person name="Brown E.W."/>
        </authorList>
    </citation>
    <scope>NUCLEOTIDE SEQUENCE [LARGE SCALE GENOMIC DNA]</scope>
    <source>
        <strain evidence="2">DSMZ 21326</strain>
    </source>
</reference>